<feature type="signal peptide" evidence="3">
    <location>
        <begin position="1"/>
        <end position="17"/>
    </location>
</feature>
<evidence type="ECO:0000256" key="2">
    <source>
        <dbReference type="ARBA" id="ARBA00022526"/>
    </source>
</evidence>
<sequence>MKLAKALLLLVFMNAAAQDNFNLIVGTYTNACASKGIYVYDFNVNTLEYKLKSNTDGVINPSYLTVSSDKKFVYSVNEDGKKSTVSAFKYAPATGKLDLINKTDSKGADPCYIINDDKNVIVANYSGGSIAVFEKKPDGSLSDAKQVVQHTGSGTNKSRQESAHVHMVYFSPDNKYVFANDLGTDKVYMYTYNPNGGAKTLVLKGSIDVKPGSGPRHLVFNPNGIFVYLLQELDGTLTTFSYENETLVKVDEASVAPAIFGGKNGGADIHFSKDGKYLYATNRMDGNSISTFRVHSNGKINLIQQISTQGVGPRNFTMDPNDNYVLVANQNTNNIIIFKRDKSTGLLTDTGKKIELCQPVCLVFTPNK</sequence>
<dbReference type="InterPro" id="IPR019405">
    <property type="entry name" value="Lactonase_7-beta_prop"/>
</dbReference>
<dbReference type="Gene3D" id="2.130.10.10">
    <property type="entry name" value="YVTN repeat-like/Quinoprotein amine dehydrogenase"/>
    <property type="match status" value="1"/>
</dbReference>
<dbReference type="GO" id="GO:0017057">
    <property type="term" value="F:6-phosphogluconolactonase activity"/>
    <property type="evidence" value="ECO:0007669"/>
    <property type="project" value="TreeGrafter"/>
</dbReference>
<dbReference type="GO" id="GO:0006006">
    <property type="term" value="P:glucose metabolic process"/>
    <property type="evidence" value="ECO:0007669"/>
    <property type="project" value="UniProtKB-KW"/>
</dbReference>
<proteinExistence type="inferred from homology"/>
<dbReference type="InterPro" id="IPR015943">
    <property type="entry name" value="WD40/YVTN_repeat-like_dom_sf"/>
</dbReference>
<dbReference type="EMBL" id="JRLY01000013">
    <property type="protein sequence ID" value="KGO91930.1"/>
    <property type="molecule type" value="Genomic_DNA"/>
</dbReference>
<gene>
    <name evidence="4" type="ORF">Q766_14900</name>
</gene>
<dbReference type="Pfam" id="PF10282">
    <property type="entry name" value="Lactonase"/>
    <property type="match status" value="1"/>
</dbReference>
<organism evidence="4 5">
    <name type="scientific">Flavobacterium subsaxonicum WB 4.1-42 = DSM 21790</name>
    <dbReference type="NCBI Taxonomy" id="1121898"/>
    <lineage>
        <taxon>Bacteria</taxon>
        <taxon>Pseudomonadati</taxon>
        <taxon>Bacteroidota</taxon>
        <taxon>Flavobacteriia</taxon>
        <taxon>Flavobacteriales</taxon>
        <taxon>Flavobacteriaceae</taxon>
        <taxon>Flavobacterium</taxon>
    </lineage>
</organism>
<evidence type="ECO:0000313" key="4">
    <source>
        <dbReference type="EMBL" id="KGO91930.1"/>
    </source>
</evidence>
<evidence type="ECO:0000256" key="3">
    <source>
        <dbReference type="SAM" id="SignalP"/>
    </source>
</evidence>
<reference evidence="4 5" key="1">
    <citation type="submission" date="2013-09" db="EMBL/GenBank/DDBJ databases">
        <authorList>
            <person name="Zeng Z."/>
            <person name="Chen C."/>
        </authorList>
    </citation>
    <scope>NUCLEOTIDE SEQUENCE [LARGE SCALE GENOMIC DNA]</scope>
    <source>
        <strain evidence="4 5">WB 4.1-42</strain>
    </source>
</reference>
<dbReference type="GO" id="GO:0005829">
    <property type="term" value="C:cytosol"/>
    <property type="evidence" value="ECO:0007669"/>
    <property type="project" value="TreeGrafter"/>
</dbReference>
<dbReference type="InterPro" id="IPR011048">
    <property type="entry name" value="Haem_d1_sf"/>
</dbReference>
<dbReference type="eggNOG" id="COG2706">
    <property type="taxonomic scope" value="Bacteria"/>
</dbReference>
<accession>A0A0A2MUM8</accession>
<comment type="caution">
    <text evidence="4">The sequence shown here is derived from an EMBL/GenBank/DDBJ whole genome shotgun (WGS) entry which is preliminary data.</text>
</comment>
<dbReference type="PANTHER" id="PTHR30344:SF1">
    <property type="entry name" value="6-PHOSPHOGLUCONOLACTONASE"/>
    <property type="match status" value="1"/>
</dbReference>
<name>A0A0A2MUM8_9FLAO</name>
<protein>
    <submittedName>
        <fullName evidence="4">6-phosphogluconolactonase</fullName>
    </submittedName>
</protein>
<dbReference type="FunFam" id="2.130.10.10:FF:000306">
    <property type="entry name" value="3-carboxymuconate cyclase"/>
    <property type="match status" value="1"/>
</dbReference>
<dbReference type="STRING" id="1121898.GCA_000422725_03633"/>
<comment type="similarity">
    <text evidence="1">Belongs to the cycloisomerase 2 family.</text>
</comment>
<keyword evidence="2" id="KW-0313">Glucose metabolism</keyword>
<dbReference type="InterPro" id="IPR050282">
    <property type="entry name" value="Cycloisomerase_2"/>
</dbReference>
<evidence type="ECO:0000256" key="1">
    <source>
        <dbReference type="ARBA" id="ARBA00005564"/>
    </source>
</evidence>
<keyword evidence="2" id="KW-0119">Carbohydrate metabolism</keyword>
<dbReference type="AlphaFoldDB" id="A0A0A2MUM8"/>
<keyword evidence="3" id="KW-0732">Signal</keyword>
<dbReference type="PANTHER" id="PTHR30344">
    <property type="entry name" value="6-PHOSPHOGLUCONOLACTONASE-RELATED"/>
    <property type="match status" value="1"/>
</dbReference>
<keyword evidence="5" id="KW-1185">Reference proteome</keyword>
<dbReference type="SUPFAM" id="SSF51004">
    <property type="entry name" value="C-terminal (heme d1) domain of cytochrome cd1-nitrite reductase"/>
    <property type="match status" value="1"/>
</dbReference>
<feature type="chain" id="PRO_5002003817" evidence="3">
    <location>
        <begin position="18"/>
        <end position="368"/>
    </location>
</feature>
<dbReference type="Proteomes" id="UP000030111">
    <property type="component" value="Unassembled WGS sequence"/>
</dbReference>
<dbReference type="RefSeq" id="WP_026989733.1">
    <property type="nucleotide sequence ID" value="NZ_AUGP01000001.1"/>
</dbReference>
<evidence type="ECO:0000313" key="5">
    <source>
        <dbReference type="Proteomes" id="UP000030111"/>
    </source>
</evidence>